<sequence>MTHVPFFFVHAKHFMFSDCFLFSIVLRPEIKGLQCTKKKLTSILAM</sequence>
<proteinExistence type="predicted"/>
<accession>A0A0A9H8Z0</accession>
<name>A0A0A9H8Z0_ARUDO</name>
<reference evidence="1" key="2">
    <citation type="journal article" date="2015" name="Data Brief">
        <title>Shoot transcriptome of the giant reed, Arundo donax.</title>
        <authorList>
            <person name="Barrero R.A."/>
            <person name="Guerrero F.D."/>
            <person name="Moolhuijzen P."/>
            <person name="Goolsby J.A."/>
            <person name="Tidwell J."/>
            <person name="Bellgard S.E."/>
            <person name="Bellgard M.I."/>
        </authorList>
    </citation>
    <scope>NUCLEOTIDE SEQUENCE</scope>
    <source>
        <tissue evidence="1">Shoot tissue taken approximately 20 cm above the soil surface</tissue>
    </source>
</reference>
<protein>
    <submittedName>
        <fullName evidence="1">Uncharacterized protein</fullName>
    </submittedName>
</protein>
<evidence type="ECO:0000313" key="1">
    <source>
        <dbReference type="EMBL" id="JAE32284.1"/>
    </source>
</evidence>
<organism evidence="1">
    <name type="scientific">Arundo donax</name>
    <name type="common">Giant reed</name>
    <name type="synonym">Donax arundinaceus</name>
    <dbReference type="NCBI Taxonomy" id="35708"/>
    <lineage>
        <taxon>Eukaryota</taxon>
        <taxon>Viridiplantae</taxon>
        <taxon>Streptophyta</taxon>
        <taxon>Embryophyta</taxon>
        <taxon>Tracheophyta</taxon>
        <taxon>Spermatophyta</taxon>
        <taxon>Magnoliopsida</taxon>
        <taxon>Liliopsida</taxon>
        <taxon>Poales</taxon>
        <taxon>Poaceae</taxon>
        <taxon>PACMAD clade</taxon>
        <taxon>Arundinoideae</taxon>
        <taxon>Arundineae</taxon>
        <taxon>Arundo</taxon>
    </lineage>
</organism>
<dbReference type="AlphaFoldDB" id="A0A0A9H8Z0"/>
<dbReference type="EMBL" id="GBRH01165612">
    <property type="protein sequence ID" value="JAE32284.1"/>
    <property type="molecule type" value="Transcribed_RNA"/>
</dbReference>
<reference evidence="1" key="1">
    <citation type="submission" date="2014-09" db="EMBL/GenBank/DDBJ databases">
        <authorList>
            <person name="Magalhaes I.L.F."/>
            <person name="Oliveira U."/>
            <person name="Santos F.R."/>
            <person name="Vidigal T.H.D.A."/>
            <person name="Brescovit A.D."/>
            <person name="Santos A.J."/>
        </authorList>
    </citation>
    <scope>NUCLEOTIDE SEQUENCE</scope>
    <source>
        <tissue evidence="1">Shoot tissue taken approximately 20 cm above the soil surface</tissue>
    </source>
</reference>